<evidence type="ECO:0000256" key="6">
    <source>
        <dbReference type="ARBA" id="ARBA00023242"/>
    </source>
</evidence>
<dbReference type="EMBL" id="CP134187">
    <property type="protein sequence ID" value="WPB01115.1"/>
    <property type="molecule type" value="Genomic_DNA"/>
</dbReference>
<evidence type="ECO:0000256" key="8">
    <source>
        <dbReference type="SAM" id="MobiDB-lite"/>
    </source>
</evidence>
<keyword evidence="13" id="KW-1185">Reference proteome</keyword>
<organism evidence="10 12">
    <name type="scientific">Cercospora beticola</name>
    <name type="common">Sugarbeet leaf spot fungus</name>
    <dbReference type="NCBI Taxonomy" id="122368"/>
    <lineage>
        <taxon>Eukaryota</taxon>
        <taxon>Fungi</taxon>
        <taxon>Dikarya</taxon>
        <taxon>Ascomycota</taxon>
        <taxon>Pezizomycotina</taxon>
        <taxon>Dothideomycetes</taxon>
        <taxon>Dothideomycetidae</taxon>
        <taxon>Mycosphaerellales</taxon>
        <taxon>Mycosphaerellaceae</taxon>
        <taxon>Cercospora</taxon>
    </lineage>
</organism>
<keyword evidence="4 7" id="KW-0863">Zinc-finger</keyword>
<dbReference type="GO" id="GO:0000978">
    <property type="term" value="F:RNA polymerase II cis-regulatory region sequence-specific DNA binding"/>
    <property type="evidence" value="ECO:0007669"/>
    <property type="project" value="TreeGrafter"/>
</dbReference>
<reference evidence="10 12" key="1">
    <citation type="submission" date="2015-10" db="EMBL/GenBank/DDBJ databases">
        <title>The cercosporin biosynthetic gene cluster was horizontally transferred to several fungal lineages and shown to be expanded in Cercospora beticola based on microsynteny with recipient genomes.</title>
        <authorList>
            <person name="De Jonge R."/>
            <person name="Ebert M.K."/>
            <person name="Suttle J.C."/>
            <person name="Jurick Ii W.M."/>
            <person name="Secor G.A."/>
            <person name="Thomma B.P."/>
            <person name="Van De Peer Y."/>
            <person name="Bolton M.D."/>
        </authorList>
    </citation>
    <scope>NUCLEOTIDE SEQUENCE [LARGE SCALE GENOMIC DNA]</scope>
    <source>
        <strain evidence="10 12">09-40</strain>
    </source>
</reference>
<reference evidence="11 13" key="2">
    <citation type="submission" date="2023-09" db="EMBL/GenBank/DDBJ databases">
        <title>Complete-Gapless Cercospora beticola genome.</title>
        <authorList>
            <person name="Wyatt N.A."/>
            <person name="Spanner R.E."/>
            <person name="Bolton M.D."/>
        </authorList>
    </citation>
    <scope>NUCLEOTIDE SEQUENCE [LARGE SCALE GENOMIC DNA]</scope>
    <source>
        <strain evidence="11">Cb09-40</strain>
    </source>
</reference>
<dbReference type="PANTHER" id="PTHR10032:SF271">
    <property type="entry name" value="RH12261P-RELATED"/>
    <property type="match status" value="1"/>
</dbReference>
<dbReference type="GO" id="GO:0005634">
    <property type="term" value="C:nucleus"/>
    <property type="evidence" value="ECO:0007669"/>
    <property type="project" value="UniProtKB-SubCell"/>
</dbReference>
<dbReference type="GO" id="GO:0008270">
    <property type="term" value="F:zinc ion binding"/>
    <property type="evidence" value="ECO:0007669"/>
    <property type="project" value="UniProtKB-KW"/>
</dbReference>
<feature type="region of interest" description="Disordered" evidence="8">
    <location>
        <begin position="334"/>
        <end position="353"/>
    </location>
</feature>
<feature type="compositionally biased region" description="Basic and acidic residues" evidence="8">
    <location>
        <begin position="336"/>
        <end position="353"/>
    </location>
</feature>
<evidence type="ECO:0000256" key="5">
    <source>
        <dbReference type="ARBA" id="ARBA00022833"/>
    </source>
</evidence>
<protein>
    <recommendedName>
        <fullName evidence="9">C2H2-type domain-containing protein</fullName>
    </recommendedName>
</protein>
<dbReference type="InterPro" id="IPR036236">
    <property type="entry name" value="Znf_C2H2_sf"/>
</dbReference>
<dbReference type="PROSITE" id="PS00028">
    <property type="entry name" value="ZINC_FINGER_C2H2_1"/>
    <property type="match status" value="1"/>
</dbReference>
<comment type="subcellular location">
    <subcellularLocation>
        <location evidence="1">Nucleus</location>
    </subcellularLocation>
</comment>
<proteinExistence type="predicted"/>
<dbReference type="SMART" id="SM00355">
    <property type="entry name" value="ZnF_C2H2"/>
    <property type="match status" value="3"/>
</dbReference>
<dbReference type="AlphaFoldDB" id="A0A2G5HKK9"/>
<keyword evidence="6" id="KW-0539">Nucleus</keyword>
<gene>
    <name evidence="10" type="ORF">CB0940_03913</name>
    <name evidence="11" type="ORF">RHO25_005736</name>
</gene>
<evidence type="ECO:0000259" key="9">
    <source>
        <dbReference type="PROSITE" id="PS50157"/>
    </source>
</evidence>
<dbReference type="Proteomes" id="UP001302367">
    <property type="component" value="Chromosome 4"/>
</dbReference>
<feature type="domain" description="C2H2-type" evidence="9">
    <location>
        <begin position="260"/>
        <end position="292"/>
    </location>
</feature>
<evidence type="ECO:0000313" key="11">
    <source>
        <dbReference type="EMBL" id="WPB01115.1"/>
    </source>
</evidence>
<dbReference type="PROSITE" id="PS50157">
    <property type="entry name" value="ZINC_FINGER_C2H2_2"/>
    <property type="match status" value="1"/>
</dbReference>
<evidence type="ECO:0000313" key="12">
    <source>
        <dbReference type="Proteomes" id="UP000230605"/>
    </source>
</evidence>
<dbReference type="InterPro" id="IPR013087">
    <property type="entry name" value="Znf_C2H2_type"/>
</dbReference>
<sequence>MEFSWGNVDNIDPQLLMQQSDNLAQVGTFTQGVADSTEQSLEQERDSGMEIDAHHGGMALRTGVADLDIGHELDIQMEQIYEAATPQRPLHPQQAFNPQAQNFYPTPPSSHQAIGTGHYPLPSQRNHNRFAILSEGGSEPGALQEPYRYIDTAGFLTPNSAARSHADAAYHHDMSGSPTPTMTTLLPTSQRLYSQAAQAAPAMNMNGVLAGVPAVENMHNWAMGASSSNATVRNHVQSLLPQRGRIRAASVASSIGQGDFVCEGGQGKTCGKRFDTKSKMTHHARCHKPARNFCTICNAGFYYMKDLKRHMNTHGPRDRHLVCNNIGCPHHTKPFARKDHRDRHERSCQHSQA</sequence>
<dbReference type="Gene3D" id="3.30.160.60">
    <property type="entry name" value="Classic Zinc Finger"/>
    <property type="match status" value="1"/>
</dbReference>
<dbReference type="EMBL" id="LKMD01000105">
    <property type="protein sequence ID" value="PIA92743.1"/>
    <property type="molecule type" value="Genomic_DNA"/>
</dbReference>
<dbReference type="GO" id="GO:0000981">
    <property type="term" value="F:DNA-binding transcription factor activity, RNA polymerase II-specific"/>
    <property type="evidence" value="ECO:0007669"/>
    <property type="project" value="TreeGrafter"/>
</dbReference>
<dbReference type="InterPro" id="IPR027756">
    <property type="entry name" value="Ovo-like"/>
</dbReference>
<dbReference type="PANTHER" id="PTHR10032">
    <property type="entry name" value="ZINC FINGER PROTEIN WITH KRAB AND SCAN DOMAINS"/>
    <property type="match status" value="1"/>
</dbReference>
<evidence type="ECO:0000313" key="13">
    <source>
        <dbReference type="Proteomes" id="UP001302367"/>
    </source>
</evidence>
<evidence type="ECO:0000256" key="7">
    <source>
        <dbReference type="PROSITE-ProRule" id="PRU00042"/>
    </source>
</evidence>
<dbReference type="Proteomes" id="UP000230605">
    <property type="component" value="Chromosome 4"/>
</dbReference>
<evidence type="ECO:0000256" key="1">
    <source>
        <dbReference type="ARBA" id="ARBA00004123"/>
    </source>
</evidence>
<name>A0A2G5HKK9_CERBT</name>
<accession>A0A2G5HKK9</accession>
<keyword evidence="3" id="KW-0677">Repeat</keyword>
<evidence type="ECO:0000313" key="10">
    <source>
        <dbReference type="EMBL" id="PIA92743.1"/>
    </source>
</evidence>
<dbReference type="SUPFAM" id="SSF57667">
    <property type="entry name" value="beta-beta-alpha zinc fingers"/>
    <property type="match status" value="1"/>
</dbReference>
<keyword evidence="5" id="KW-0862">Zinc</keyword>
<keyword evidence="2" id="KW-0479">Metal-binding</keyword>
<evidence type="ECO:0000256" key="3">
    <source>
        <dbReference type="ARBA" id="ARBA00022737"/>
    </source>
</evidence>
<evidence type="ECO:0000256" key="4">
    <source>
        <dbReference type="ARBA" id="ARBA00022771"/>
    </source>
</evidence>
<evidence type="ECO:0000256" key="2">
    <source>
        <dbReference type="ARBA" id="ARBA00022723"/>
    </source>
</evidence>
<dbReference type="OrthoDB" id="3641318at2759"/>